<evidence type="ECO:0000256" key="1">
    <source>
        <dbReference type="ARBA" id="ARBA00023015"/>
    </source>
</evidence>
<dbReference type="PRINTS" id="PR00032">
    <property type="entry name" value="HTHARAC"/>
</dbReference>
<evidence type="ECO:0000313" key="7">
    <source>
        <dbReference type="Proteomes" id="UP000325933"/>
    </source>
</evidence>
<keyword evidence="8" id="KW-1185">Reference proteome</keyword>
<evidence type="ECO:0000313" key="5">
    <source>
        <dbReference type="EMBL" id="KAA9021168.1"/>
    </source>
</evidence>
<dbReference type="PROSITE" id="PS01124">
    <property type="entry name" value="HTH_ARAC_FAMILY_2"/>
    <property type="match status" value="1"/>
</dbReference>
<dbReference type="Pfam" id="PF12833">
    <property type="entry name" value="HTH_18"/>
    <property type="match status" value="1"/>
</dbReference>
<dbReference type="Proteomes" id="UP000326364">
    <property type="component" value="Unassembled WGS sequence"/>
</dbReference>
<dbReference type="InterPro" id="IPR020449">
    <property type="entry name" value="Tscrpt_reg_AraC-type_HTH"/>
</dbReference>
<name>A0A5J5IAT0_9SPHN</name>
<dbReference type="GO" id="GO:0003700">
    <property type="term" value="F:DNA-binding transcription factor activity"/>
    <property type="evidence" value="ECO:0007669"/>
    <property type="project" value="InterPro"/>
</dbReference>
<dbReference type="EMBL" id="VYQB01000001">
    <property type="protein sequence ID" value="KAA9021168.1"/>
    <property type="molecule type" value="Genomic_DNA"/>
</dbReference>
<protein>
    <submittedName>
        <fullName evidence="6">Helix-turn-helix transcriptional regulator</fullName>
    </submittedName>
</protein>
<dbReference type="AlphaFoldDB" id="A0A5J5IAT0"/>
<dbReference type="GO" id="GO:0043565">
    <property type="term" value="F:sequence-specific DNA binding"/>
    <property type="evidence" value="ECO:0007669"/>
    <property type="project" value="InterPro"/>
</dbReference>
<accession>A0A5J5IAT0</accession>
<comment type="caution">
    <text evidence="6">The sequence shown here is derived from an EMBL/GenBank/DDBJ whole genome shotgun (WGS) entry which is preliminary data.</text>
</comment>
<dbReference type="SMART" id="SM00342">
    <property type="entry name" value="HTH_ARAC"/>
    <property type="match status" value="1"/>
</dbReference>
<dbReference type="PANTHER" id="PTHR47893">
    <property type="entry name" value="REGULATORY PROTEIN PCHR"/>
    <property type="match status" value="1"/>
</dbReference>
<dbReference type="SUPFAM" id="SSF46689">
    <property type="entry name" value="Homeodomain-like"/>
    <property type="match status" value="2"/>
</dbReference>
<organism evidence="6 7">
    <name type="scientific">Sphingobium limneticum</name>
    <dbReference type="NCBI Taxonomy" id="1007511"/>
    <lineage>
        <taxon>Bacteria</taxon>
        <taxon>Pseudomonadati</taxon>
        <taxon>Pseudomonadota</taxon>
        <taxon>Alphaproteobacteria</taxon>
        <taxon>Sphingomonadales</taxon>
        <taxon>Sphingomonadaceae</taxon>
        <taxon>Sphingobium</taxon>
    </lineage>
</organism>
<dbReference type="RefSeq" id="WP_120253546.1">
    <property type="nucleotide sequence ID" value="NZ_JBNNIY010000005.1"/>
</dbReference>
<keyword evidence="3" id="KW-0804">Transcription</keyword>
<evidence type="ECO:0000256" key="3">
    <source>
        <dbReference type="ARBA" id="ARBA00023163"/>
    </source>
</evidence>
<reference evidence="7 8" key="1">
    <citation type="submission" date="2019-09" db="EMBL/GenBank/DDBJ databases">
        <authorList>
            <person name="Feng G."/>
        </authorList>
    </citation>
    <scope>NUCLEOTIDE SEQUENCE [LARGE SCALE GENOMIC DNA]</scope>
    <source>
        <strain evidence="6 7">KACC 19283</strain>
        <strain evidence="5 8">KACC 19284</strain>
    </source>
</reference>
<dbReference type="InterPro" id="IPR053142">
    <property type="entry name" value="PchR_regulatory_protein"/>
</dbReference>
<feature type="domain" description="HTH araC/xylS-type" evidence="4">
    <location>
        <begin position="153"/>
        <end position="251"/>
    </location>
</feature>
<evidence type="ECO:0000313" key="8">
    <source>
        <dbReference type="Proteomes" id="UP000326364"/>
    </source>
</evidence>
<sequence>MDRIIISPEMIALIGPGMATPSNDAGLTTAFILGFGAVGQAASFRLVDRPTLDDLNDDRGNRLILLVSPDACARVADGAVPMLPGVAYYLPAPLRAIALAIRDCTLHEAAATPYRLAKSIELLCDLLRIGREEGYVPIGQDALLSRADSERLLSARRMIEDRWAEKLTLDGIARACGLNRAKLTRGFRDMFGCTVADAIMAQRLDRAGAMLIATELPISSVGYRCGYLNNASFTRAFARHFGVAPTQYRAHRLAA</sequence>
<dbReference type="Gene3D" id="1.10.10.60">
    <property type="entry name" value="Homeodomain-like"/>
    <property type="match status" value="2"/>
</dbReference>
<evidence type="ECO:0000256" key="2">
    <source>
        <dbReference type="ARBA" id="ARBA00023125"/>
    </source>
</evidence>
<dbReference type="InterPro" id="IPR018060">
    <property type="entry name" value="HTH_AraC"/>
</dbReference>
<dbReference type="InterPro" id="IPR009057">
    <property type="entry name" value="Homeodomain-like_sf"/>
</dbReference>
<evidence type="ECO:0000259" key="4">
    <source>
        <dbReference type="PROSITE" id="PS01124"/>
    </source>
</evidence>
<keyword evidence="1" id="KW-0805">Transcription regulation</keyword>
<gene>
    <name evidence="6" type="ORF">F4U95_00145</name>
    <name evidence="5" type="ORF">F4U96_00145</name>
</gene>
<dbReference type="Proteomes" id="UP000325933">
    <property type="component" value="Unassembled WGS sequence"/>
</dbReference>
<evidence type="ECO:0000313" key="6">
    <source>
        <dbReference type="EMBL" id="KAA9033530.1"/>
    </source>
</evidence>
<dbReference type="PANTHER" id="PTHR47893:SF1">
    <property type="entry name" value="REGULATORY PROTEIN PCHR"/>
    <property type="match status" value="1"/>
</dbReference>
<dbReference type="EMBL" id="VYQA01000001">
    <property type="protein sequence ID" value="KAA9033530.1"/>
    <property type="molecule type" value="Genomic_DNA"/>
</dbReference>
<keyword evidence="2" id="KW-0238">DNA-binding</keyword>
<proteinExistence type="predicted"/>